<dbReference type="EMBL" id="RJKE01000001">
    <property type="protein sequence ID" value="ROO90386.1"/>
    <property type="molecule type" value="Genomic_DNA"/>
</dbReference>
<dbReference type="SUPFAM" id="SSF54001">
    <property type="entry name" value="Cysteine proteinases"/>
    <property type="match status" value="1"/>
</dbReference>
<evidence type="ECO:0000259" key="7">
    <source>
        <dbReference type="PROSITE" id="PS51935"/>
    </source>
</evidence>
<dbReference type="PROSITE" id="PS51935">
    <property type="entry name" value="NLPC_P60"/>
    <property type="match status" value="1"/>
</dbReference>
<keyword evidence="9" id="KW-1185">Reference proteome</keyword>
<feature type="coiled-coil region" evidence="5">
    <location>
        <begin position="173"/>
        <end position="236"/>
    </location>
</feature>
<protein>
    <submittedName>
        <fullName evidence="8">Cell wall-associated NlpC family hydrolase</fullName>
    </submittedName>
</protein>
<feature type="domain" description="NlpC/P60" evidence="7">
    <location>
        <begin position="268"/>
        <end position="402"/>
    </location>
</feature>
<keyword evidence="5" id="KW-0175">Coiled coil</keyword>
<reference evidence="8 9" key="1">
    <citation type="submission" date="2018-11" db="EMBL/GenBank/DDBJ databases">
        <title>Sequencing the genomes of 1000 actinobacteria strains.</title>
        <authorList>
            <person name="Klenk H.-P."/>
        </authorList>
    </citation>
    <scope>NUCLEOTIDE SEQUENCE [LARGE SCALE GENOMIC DNA]</scope>
    <source>
        <strain evidence="8 9">DSM 44254</strain>
    </source>
</reference>
<feature type="signal peptide" evidence="6">
    <location>
        <begin position="1"/>
        <end position="25"/>
    </location>
</feature>
<name>A0A3N1DA63_9ACTN</name>
<dbReference type="InterPro" id="IPR051794">
    <property type="entry name" value="PG_Endopeptidase_C40"/>
</dbReference>
<evidence type="ECO:0000256" key="3">
    <source>
        <dbReference type="ARBA" id="ARBA00022801"/>
    </source>
</evidence>
<proteinExistence type="inferred from homology"/>
<accession>A0A3N1DA63</accession>
<keyword evidence="6" id="KW-0732">Signal</keyword>
<evidence type="ECO:0000256" key="1">
    <source>
        <dbReference type="ARBA" id="ARBA00007074"/>
    </source>
</evidence>
<evidence type="ECO:0000256" key="5">
    <source>
        <dbReference type="SAM" id="Coils"/>
    </source>
</evidence>
<dbReference type="InterPro" id="IPR000064">
    <property type="entry name" value="NLP_P60_dom"/>
</dbReference>
<evidence type="ECO:0000256" key="6">
    <source>
        <dbReference type="SAM" id="SignalP"/>
    </source>
</evidence>
<dbReference type="AlphaFoldDB" id="A0A3N1DA63"/>
<feature type="chain" id="PRO_5018162179" evidence="6">
    <location>
        <begin position="26"/>
        <end position="402"/>
    </location>
</feature>
<dbReference type="PANTHER" id="PTHR47359">
    <property type="entry name" value="PEPTIDOGLYCAN DL-ENDOPEPTIDASE CWLO"/>
    <property type="match status" value="1"/>
</dbReference>
<dbReference type="PANTHER" id="PTHR47359:SF3">
    <property type="entry name" value="NLP_P60 DOMAIN-CONTAINING PROTEIN-RELATED"/>
    <property type="match status" value="1"/>
</dbReference>
<dbReference type="InterPro" id="IPR038765">
    <property type="entry name" value="Papain-like_cys_pep_sf"/>
</dbReference>
<gene>
    <name evidence="8" type="ORF">EDD29_8110</name>
</gene>
<organism evidence="8 9">
    <name type="scientific">Actinocorallia herbida</name>
    <dbReference type="NCBI Taxonomy" id="58109"/>
    <lineage>
        <taxon>Bacteria</taxon>
        <taxon>Bacillati</taxon>
        <taxon>Actinomycetota</taxon>
        <taxon>Actinomycetes</taxon>
        <taxon>Streptosporangiales</taxon>
        <taxon>Thermomonosporaceae</taxon>
        <taxon>Actinocorallia</taxon>
    </lineage>
</organism>
<keyword evidence="2" id="KW-0645">Protease</keyword>
<evidence type="ECO:0000256" key="4">
    <source>
        <dbReference type="ARBA" id="ARBA00022807"/>
    </source>
</evidence>
<evidence type="ECO:0000313" key="8">
    <source>
        <dbReference type="EMBL" id="ROO90386.1"/>
    </source>
</evidence>
<comment type="similarity">
    <text evidence="1">Belongs to the peptidase C40 family.</text>
</comment>
<comment type="caution">
    <text evidence="8">The sequence shown here is derived from an EMBL/GenBank/DDBJ whole genome shotgun (WGS) entry which is preliminary data.</text>
</comment>
<sequence length="402" mass="43070">MPRSSRSLVLVVTGALLAGATPVLAVERPSADDSVQNLMEARASALATGRIKARIAEADAELIRLGAEAQWAMERHNGERVLLARARTAAKDARARARRADTAYRAARKEYSGYAAGAYTSSAASAGRLAMVISGTGGARGMLERAGMLQMVSAQQDGLRRRVKAARKVSHLLRAAARKADALQSEAVALVARTRRDAIAAIGAQEAAAVRVGAVRKHLVRRLDHVRSRAERLAERRTAALRVRTARRLDRDAVRHFEEEDGLSARGAGRGRTVVREALKWIGTPYSWGGGTAKGPSKGIAHGAKIRGFDCSGLALYAWAKAGIGLDHWTGSQWAAGPRVPTSMLRPGDLVFFAKNTKDPDTIHHVGIFIGDGRMVEAPYTGAKVRISSMWRNGFIGAVRPG</sequence>
<dbReference type="GO" id="GO:0008234">
    <property type="term" value="F:cysteine-type peptidase activity"/>
    <property type="evidence" value="ECO:0007669"/>
    <property type="project" value="UniProtKB-KW"/>
</dbReference>
<dbReference type="Gene3D" id="3.90.1720.10">
    <property type="entry name" value="endopeptidase domain like (from Nostoc punctiforme)"/>
    <property type="match status" value="1"/>
</dbReference>
<dbReference type="Pfam" id="PF00877">
    <property type="entry name" value="NLPC_P60"/>
    <property type="match status" value="1"/>
</dbReference>
<dbReference type="Proteomes" id="UP000272400">
    <property type="component" value="Unassembled WGS sequence"/>
</dbReference>
<evidence type="ECO:0000256" key="2">
    <source>
        <dbReference type="ARBA" id="ARBA00022670"/>
    </source>
</evidence>
<keyword evidence="3 8" id="KW-0378">Hydrolase</keyword>
<dbReference type="GO" id="GO:0006508">
    <property type="term" value="P:proteolysis"/>
    <property type="evidence" value="ECO:0007669"/>
    <property type="project" value="UniProtKB-KW"/>
</dbReference>
<evidence type="ECO:0000313" key="9">
    <source>
        <dbReference type="Proteomes" id="UP000272400"/>
    </source>
</evidence>
<keyword evidence="4" id="KW-0788">Thiol protease</keyword>